<dbReference type="PANTHER" id="PTHR43796">
    <property type="entry name" value="CARBOXYNORSPERMIDINE SYNTHASE"/>
    <property type="match status" value="1"/>
</dbReference>
<evidence type="ECO:0000259" key="2">
    <source>
        <dbReference type="Pfam" id="PF16653"/>
    </source>
</evidence>
<feature type="domain" description="Saccharopine dehydrogenase-like C-terminal" evidence="2">
    <location>
        <begin position="130"/>
        <end position="358"/>
    </location>
</feature>
<dbReference type="EMBL" id="MELK01000034">
    <property type="protein sequence ID" value="OFW57341.1"/>
    <property type="molecule type" value="Genomic_DNA"/>
</dbReference>
<reference evidence="3 4" key="1">
    <citation type="journal article" date="2016" name="Nat. Commun.">
        <title>Thousands of microbial genomes shed light on interconnected biogeochemical processes in an aquifer system.</title>
        <authorList>
            <person name="Anantharaman K."/>
            <person name="Brown C.T."/>
            <person name="Hug L.A."/>
            <person name="Sharon I."/>
            <person name="Castelle C.J."/>
            <person name="Probst A.J."/>
            <person name="Thomas B.C."/>
            <person name="Singh A."/>
            <person name="Wilkins M.J."/>
            <person name="Karaoz U."/>
            <person name="Brodie E.L."/>
            <person name="Williams K.H."/>
            <person name="Hubbard S.S."/>
            <person name="Banfield J.F."/>
        </authorList>
    </citation>
    <scope>NUCLEOTIDE SEQUENCE [LARGE SCALE GENOMIC DNA]</scope>
</reference>
<dbReference type="InterPro" id="IPR032095">
    <property type="entry name" value="Sacchrp_dh-like_C"/>
</dbReference>
<dbReference type="InterPro" id="IPR005097">
    <property type="entry name" value="Sacchrp_dh_NADP-bd"/>
</dbReference>
<dbReference type="AlphaFoldDB" id="A0A1F2WKI6"/>
<evidence type="ECO:0000259" key="1">
    <source>
        <dbReference type="Pfam" id="PF03435"/>
    </source>
</evidence>
<dbReference type="Pfam" id="PF03435">
    <property type="entry name" value="Sacchrp_dh_NADP"/>
    <property type="match status" value="1"/>
</dbReference>
<dbReference type="Gene3D" id="3.40.50.720">
    <property type="entry name" value="NAD(P)-binding Rossmann-like Domain"/>
    <property type="match status" value="1"/>
</dbReference>
<gene>
    <name evidence="3" type="ORF">A2Y75_06145</name>
</gene>
<protein>
    <recommendedName>
        <fullName evidence="5">Saccharopine dehydrogenase</fullName>
    </recommendedName>
</protein>
<dbReference type="STRING" id="1797197.A2Y75_06145"/>
<dbReference type="Pfam" id="PF16653">
    <property type="entry name" value="Sacchrp_dh_C"/>
    <property type="match status" value="1"/>
</dbReference>
<accession>A0A1F2WKI6</accession>
<dbReference type="InterPro" id="IPR036291">
    <property type="entry name" value="NAD(P)-bd_dom_sf"/>
</dbReference>
<sequence>MKVIALGGAGAMGSLAVRDLAKSEIVESLIIADYNMARAAELAGELGEKCKAVQINAENHTEMVEIIRGNDVALGAIGPFYKYEVKQAIACIEAGVNYVSICDDYDACAAVLELDEDARDAGVLAITGVGWTPGVTNVMARKAADQLNEVDEIATSWAAHAADTSGKAVTLHYIHAVTGMIPTYMDGRITWVPAGSGLEMIKFPQPVGALKVFHAGHPEPITIPRYINARTVSLKGGLVEWYLVALANFLVKVKLTDTVAKKDVLGQIFNTILPYLENIGRPPETGSACRADVTGKKDGRWTHIIYGAQAHMDVITGLPASVAIQMIGEGKVTGSGVMAPEGCLPPDEFLKRLEKGGIRLYEGDDMTTPMSL</sequence>
<evidence type="ECO:0008006" key="5">
    <source>
        <dbReference type="Google" id="ProtNLM"/>
    </source>
</evidence>
<dbReference type="Proteomes" id="UP000177876">
    <property type="component" value="Unassembled WGS sequence"/>
</dbReference>
<name>A0A1F2WKI6_9ACTN</name>
<evidence type="ECO:0000313" key="4">
    <source>
        <dbReference type="Proteomes" id="UP000177876"/>
    </source>
</evidence>
<organism evidence="3 4">
    <name type="scientific">Candidatus Solincola sediminis</name>
    <dbReference type="NCBI Taxonomy" id="1797199"/>
    <lineage>
        <taxon>Bacteria</taxon>
        <taxon>Bacillati</taxon>
        <taxon>Actinomycetota</taxon>
        <taxon>Candidatus Geothermincolia</taxon>
        <taxon>Candidatus Geothermincolales</taxon>
        <taxon>Candidatus Geothermincolaceae</taxon>
        <taxon>Candidatus Solincola</taxon>
    </lineage>
</organism>
<feature type="domain" description="Saccharopine dehydrogenase NADP binding" evidence="1">
    <location>
        <begin position="6"/>
        <end position="126"/>
    </location>
</feature>
<proteinExistence type="predicted"/>
<dbReference type="SUPFAM" id="SSF51735">
    <property type="entry name" value="NAD(P)-binding Rossmann-fold domains"/>
    <property type="match status" value="1"/>
</dbReference>
<evidence type="ECO:0000313" key="3">
    <source>
        <dbReference type="EMBL" id="OFW57341.1"/>
    </source>
</evidence>
<dbReference type="PANTHER" id="PTHR43796:SF2">
    <property type="entry name" value="CARBOXYNORSPERMIDINE SYNTHASE"/>
    <property type="match status" value="1"/>
</dbReference>
<comment type="caution">
    <text evidence="3">The sequence shown here is derived from an EMBL/GenBank/DDBJ whole genome shotgun (WGS) entry which is preliminary data.</text>
</comment>
<dbReference type="Gene3D" id="3.30.360.10">
    <property type="entry name" value="Dihydrodipicolinate Reductase, domain 2"/>
    <property type="match status" value="1"/>
</dbReference>